<name>A0ACC3M1H8_EUCGR</name>
<gene>
    <name evidence="1" type="ORF">EUGRSUZ_A00811</name>
</gene>
<sequence length="254" mass="29512">MLPSKGDEAYIDLMPSFPRNDIMADFSVERYRYPTISTYSRDILPGGDMPEEFVLVEGSTISFMVSRDFYDKFMGLALCVVFSVDNGEKEILFDIVPHVNGQRRNRLSGSLGSFDSDHMWIQYLKPNVLWGMLEGAVDFLEFDEDRLRFSLTLSILGGTMKKFGYVLRCKQIDDDLKVVLEDNQLVDPASIYEMKFEEFFYKFLPRQKKGLECQREESKRLMEESECQEECAREKLKQQMEEMNASDSSDNETD</sequence>
<dbReference type="EMBL" id="CM064435">
    <property type="protein sequence ID" value="KAK3444746.1"/>
    <property type="molecule type" value="Genomic_DNA"/>
</dbReference>
<dbReference type="Proteomes" id="UP000030711">
    <property type="component" value="Chromosome 1"/>
</dbReference>
<accession>A0ACC3M1H8</accession>
<protein>
    <submittedName>
        <fullName evidence="1">Uncharacterized protein</fullName>
    </submittedName>
</protein>
<proteinExistence type="predicted"/>
<evidence type="ECO:0000313" key="1">
    <source>
        <dbReference type="EMBL" id="KAK3444746.1"/>
    </source>
</evidence>
<comment type="caution">
    <text evidence="1">The sequence shown here is derived from an EMBL/GenBank/DDBJ whole genome shotgun (WGS) entry which is preliminary data.</text>
</comment>
<reference evidence="1 2" key="1">
    <citation type="journal article" date="2014" name="Nature">
        <title>The genome of Eucalyptus grandis.</title>
        <authorList>
            <person name="Myburg A.A."/>
            <person name="Grattapaglia D."/>
            <person name="Tuskan G.A."/>
            <person name="Hellsten U."/>
            <person name="Hayes R.D."/>
            <person name="Grimwood J."/>
            <person name="Jenkins J."/>
            <person name="Lindquist E."/>
            <person name="Tice H."/>
            <person name="Bauer D."/>
            <person name="Goodstein D.M."/>
            <person name="Dubchak I."/>
            <person name="Poliakov A."/>
            <person name="Mizrachi E."/>
            <person name="Kullan A.R."/>
            <person name="Hussey S.G."/>
            <person name="Pinard D."/>
            <person name="van der Merwe K."/>
            <person name="Singh P."/>
            <person name="van Jaarsveld I."/>
            <person name="Silva-Junior O.B."/>
            <person name="Togawa R.C."/>
            <person name="Pappas M.R."/>
            <person name="Faria D.A."/>
            <person name="Sansaloni C.P."/>
            <person name="Petroli C.D."/>
            <person name="Yang X."/>
            <person name="Ranjan P."/>
            <person name="Tschaplinski T.J."/>
            <person name="Ye C.Y."/>
            <person name="Li T."/>
            <person name="Sterck L."/>
            <person name="Vanneste K."/>
            <person name="Murat F."/>
            <person name="Soler M."/>
            <person name="Clemente H.S."/>
            <person name="Saidi N."/>
            <person name="Cassan-Wang H."/>
            <person name="Dunand C."/>
            <person name="Hefer C.A."/>
            <person name="Bornberg-Bauer E."/>
            <person name="Kersting A.R."/>
            <person name="Vining K."/>
            <person name="Amarasinghe V."/>
            <person name="Ranik M."/>
            <person name="Naithani S."/>
            <person name="Elser J."/>
            <person name="Boyd A.E."/>
            <person name="Liston A."/>
            <person name="Spatafora J.W."/>
            <person name="Dharmwardhana P."/>
            <person name="Raja R."/>
            <person name="Sullivan C."/>
            <person name="Romanel E."/>
            <person name="Alves-Ferreira M."/>
            <person name="Kulheim C."/>
            <person name="Foley W."/>
            <person name="Carocha V."/>
            <person name="Paiva J."/>
            <person name="Kudrna D."/>
            <person name="Brommonschenkel S.H."/>
            <person name="Pasquali G."/>
            <person name="Byrne M."/>
            <person name="Rigault P."/>
            <person name="Tibbits J."/>
            <person name="Spokevicius A."/>
            <person name="Jones R.C."/>
            <person name="Steane D.A."/>
            <person name="Vaillancourt R.E."/>
            <person name="Potts B.M."/>
            <person name="Joubert F."/>
            <person name="Barry K."/>
            <person name="Pappas G.J."/>
            <person name="Strauss S.H."/>
            <person name="Jaiswal P."/>
            <person name="Grima-Pettenati J."/>
            <person name="Salse J."/>
            <person name="Van de Peer Y."/>
            <person name="Rokhsar D.S."/>
            <person name="Schmutz J."/>
        </authorList>
    </citation>
    <scope>NUCLEOTIDE SEQUENCE [LARGE SCALE GENOMIC DNA]</scope>
    <source>
        <strain evidence="2">cv. BRASUZ1</strain>
        <tissue evidence="1">Leaf extractions</tissue>
    </source>
</reference>
<keyword evidence="2" id="KW-1185">Reference proteome</keyword>
<evidence type="ECO:0000313" key="2">
    <source>
        <dbReference type="Proteomes" id="UP000030711"/>
    </source>
</evidence>
<organism evidence="1 2">
    <name type="scientific">Eucalyptus grandis</name>
    <name type="common">Flooded gum</name>
    <dbReference type="NCBI Taxonomy" id="71139"/>
    <lineage>
        <taxon>Eukaryota</taxon>
        <taxon>Viridiplantae</taxon>
        <taxon>Streptophyta</taxon>
        <taxon>Embryophyta</taxon>
        <taxon>Tracheophyta</taxon>
        <taxon>Spermatophyta</taxon>
        <taxon>Magnoliopsida</taxon>
        <taxon>eudicotyledons</taxon>
        <taxon>Gunneridae</taxon>
        <taxon>Pentapetalae</taxon>
        <taxon>rosids</taxon>
        <taxon>malvids</taxon>
        <taxon>Myrtales</taxon>
        <taxon>Myrtaceae</taxon>
        <taxon>Myrtoideae</taxon>
        <taxon>Eucalypteae</taxon>
        <taxon>Eucalyptus</taxon>
    </lineage>
</organism>